<comment type="caution">
    <text evidence="2">The sequence shown here is derived from an EMBL/GenBank/DDBJ whole genome shotgun (WGS) entry which is preliminary data.</text>
</comment>
<name>A0ABV7L3L3_9PROT</name>
<evidence type="ECO:0000313" key="2">
    <source>
        <dbReference type="EMBL" id="MFC3229212.1"/>
    </source>
</evidence>
<dbReference type="InterPro" id="IPR011576">
    <property type="entry name" value="Pyridox_Oxase_N"/>
</dbReference>
<dbReference type="Gene3D" id="2.30.110.10">
    <property type="entry name" value="Electron Transport, Fmn-binding Protein, Chain A"/>
    <property type="match status" value="1"/>
</dbReference>
<organism evidence="2 3">
    <name type="scientific">Marinibaculum pumilum</name>
    <dbReference type="NCBI Taxonomy" id="1766165"/>
    <lineage>
        <taxon>Bacteria</taxon>
        <taxon>Pseudomonadati</taxon>
        <taxon>Pseudomonadota</taxon>
        <taxon>Alphaproteobacteria</taxon>
        <taxon>Rhodospirillales</taxon>
        <taxon>Rhodospirillaceae</taxon>
        <taxon>Marinibaculum</taxon>
    </lineage>
</organism>
<keyword evidence="3" id="KW-1185">Reference proteome</keyword>
<dbReference type="EMBL" id="JBHRTR010000031">
    <property type="protein sequence ID" value="MFC3229212.1"/>
    <property type="molecule type" value="Genomic_DNA"/>
</dbReference>
<dbReference type="Proteomes" id="UP001595528">
    <property type="component" value="Unassembled WGS sequence"/>
</dbReference>
<dbReference type="SUPFAM" id="SSF50475">
    <property type="entry name" value="FMN-binding split barrel"/>
    <property type="match status" value="1"/>
</dbReference>
<dbReference type="RefSeq" id="WP_379903682.1">
    <property type="nucleotide sequence ID" value="NZ_JBHRTR010000031.1"/>
</dbReference>
<reference evidence="3" key="1">
    <citation type="journal article" date="2019" name="Int. J. Syst. Evol. Microbiol.">
        <title>The Global Catalogue of Microorganisms (GCM) 10K type strain sequencing project: providing services to taxonomists for standard genome sequencing and annotation.</title>
        <authorList>
            <consortium name="The Broad Institute Genomics Platform"/>
            <consortium name="The Broad Institute Genome Sequencing Center for Infectious Disease"/>
            <person name="Wu L."/>
            <person name="Ma J."/>
        </authorList>
    </citation>
    <scope>NUCLEOTIDE SEQUENCE [LARGE SCALE GENOMIC DNA]</scope>
    <source>
        <strain evidence="3">KCTC 42964</strain>
    </source>
</reference>
<feature type="domain" description="Pyridoxamine 5'-phosphate oxidase N-terminal" evidence="1">
    <location>
        <begin position="148"/>
        <end position="237"/>
    </location>
</feature>
<protein>
    <submittedName>
        <fullName evidence="2">Pyridoxamine 5'-phosphate oxidase family protein</fullName>
    </submittedName>
</protein>
<evidence type="ECO:0000313" key="3">
    <source>
        <dbReference type="Proteomes" id="UP001595528"/>
    </source>
</evidence>
<sequence>MLPDGTPDPAALAGAFIEALSAGAVTGEMLADSVIFTALNAEVAGRADVLDRLNDPQAGAPYRAAGWEAPRPADAGIATAAAPATALTVRGTLSEGWRWSALILTLQIADGRIAAIGQQGAAAARPATPGLALPDSLKAMIGSALAGGHPMLLSHVDESGQPVLSFRGSTQAIADDRLAIWLRNRDGGLARAIARNPRVALMYRDEDSKATYQFHGRARIDDDPALRARVYDAAPRPERHHDFARSGAVVVIELDRVQGYAGLGPGGQVDPIHLVRADRSSQTTD</sequence>
<gene>
    <name evidence="2" type="ORF">ACFOGJ_18340</name>
</gene>
<dbReference type="InterPro" id="IPR012349">
    <property type="entry name" value="Split_barrel_FMN-bd"/>
</dbReference>
<dbReference type="Pfam" id="PF01243">
    <property type="entry name" value="PNPOx_N"/>
    <property type="match status" value="1"/>
</dbReference>
<evidence type="ECO:0000259" key="1">
    <source>
        <dbReference type="Pfam" id="PF01243"/>
    </source>
</evidence>
<accession>A0ABV7L3L3</accession>
<proteinExistence type="predicted"/>